<keyword evidence="3" id="KW-1185">Reference proteome</keyword>
<dbReference type="HOGENOM" id="CLU_2603547_0_0_5"/>
<dbReference type="EMBL" id="CP006879">
    <property type="protein sequence ID" value="AJD43696.1"/>
    <property type="molecule type" value="Genomic_DNA"/>
</dbReference>
<keyword evidence="2" id="KW-0614">Plasmid</keyword>
<evidence type="ECO:0000313" key="3">
    <source>
        <dbReference type="Proteomes" id="UP000031368"/>
    </source>
</evidence>
<dbReference type="KEGG" id="rga:RGR602_PB00158"/>
<accession>A0A0B4X977</accession>
<evidence type="ECO:0000256" key="1">
    <source>
        <dbReference type="SAM" id="MobiDB-lite"/>
    </source>
</evidence>
<gene>
    <name evidence="2" type="ORF">RGR602_PB00158</name>
</gene>
<geneLocation type="plasmid" evidence="2 3">
    <name>pRgalR602b</name>
</geneLocation>
<protein>
    <submittedName>
        <fullName evidence="2">Uncharacterized protein</fullName>
    </submittedName>
</protein>
<sequence>MDHLWQVAADRVFSAAVISTSQNKRRNLETGNEAVETVREEAVKRCESDAVLPPGSVKAWPKSPGHERGSHRSVYQDWS</sequence>
<dbReference type="AlphaFoldDB" id="A0A0B4X977"/>
<evidence type="ECO:0000313" key="2">
    <source>
        <dbReference type="EMBL" id="AJD43696.1"/>
    </source>
</evidence>
<name>A0A0B4X977_9HYPH</name>
<proteinExistence type="predicted"/>
<feature type="region of interest" description="Disordered" evidence="1">
    <location>
        <begin position="52"/>
        <end position="79"/>
    </location>
</feature>
<reference evidence="2 3" key="1">
    <citation type="submission" date="2013-11" db="EMBL/GenBank/DDBJ databases">
        <title>Complete genome sequence of Rhizobium gallicum bv. gallicum R602.</title>
        <authorList>
            <person name="Bustos P."/>
            <person name="Santamaria R.I."/>
            <person name="Lozano L."/>
            <person name="Acosta J.L."/>
            <person name="Ormeno-Orrillo E."/>
            <person name="Rogel M.A."/>
            <person name="Romero D."/>
            <person name="Cevallos M.A."/>
            <person name="Martinez-Romero E."/>
            <person name="Gonzalez V."/>
        </authorList>
    </citation>
    <scope>NUCLEOTIDE SEQUENCE [LARGE SCALE GENOMIC DNA]</scope>
    <source>
        <strain evidence="2 3">R602</strain>
        <plasmid evidence="2 3">pRgalR602b</plasmid>
    </source>
</reference>
<dbReference type="Proteomes" id="UP000031368">
    <property type="component" value="Plasmid pRgalR602b"/>
</dbReference>
<organism evidence="2 3">
    <name type="scientific">Rhizobium gallicum bv. gallicum R602sp</name>
    <dbReference type="NCBI Taxonomy" id="1041138"/>
    <lineage>
        <taxon>Bacteria</taxon>
        <taxon>Pseudomonadati</taxon>
        <taxon>Pseudomonadota</taxon>
        <taxon>Alphaproteobacteria</taxon>
        <taxon>Hyphomicrobiales</taxon>
        <taxon>Rhizobiaceae</taxon>
        <taxon>Rhizobium/Agrobacterium group</taxon>
        <taxon>Rhizobium</taxon>
    </lineage>
</organism>